<organism evidence="3 4">
    <name type="scientific">Fusarium langsethiae</name>
    <dbReference type="NCBI Taxonomy" id="179993"/>
    <lineage>
        <taxon>Eukaryota</taxon>
        <taxon>Fungi</taxon>
        <taxon>Dikarya</taxon>
        <taxon>Ascomycota</taxon>
        <taxon>Pezizomycotina</taxon>
        <taxon>Sordariomycetes</taxon>
        <taxon>Hypocreomycetidae</taxon>
        <taxon>Hypocreales</taxon>
        <taxon>Nectriaceae</taxon>
        <taxon>Fusarium</taxon>
    </lineage>
</organism>
<dbReference type="AlphaFoldDB" id="A0A0M9ERC2"/>
<dbReference type="EMBL" id="JXCE01000293">
    <property type="protein sequence ID" value="KPA38309.1"/>
    <property type="molecule type" value="Genomic_DNA"/>
</dbReference>
<proteinExistence type="predicted"/>
<gene>
    <name evidence="3" type="ORF">FLAG1_08864</name>
</gene>
<sequence length="295" mass="31151">MSSLGQIDRANDLTQTSPIPLTTVFTPKDGCTAQTAYSSAEWSNNQMAYFLDKDGLISSCYPSGYKSLQRDSNLWYSPGVCPHEYNYAATTISSYTDAPATTFAICCPSGISTVYGTEPVCFQVLTTGVQGAISFENSHINTEPTTTAYAAAISVAWQESDLSLFLPKSAPRLALQRAGVTLPPDPYTESRTASEYTSESTGSNSKTQNQDGGTGSGGGGGLSTGAIAGIGVGAAIAGIMSIALLWWFAKRFKVSRRDENIVEAGDPSVQQVYKVPDATTRPVEVGGTPMIELPS</sequence>
<dbReference type="OrthoDB" id="5106260at2759"/>
<keyword evidence="2" id="KW-1133">Transmembrane helix</keyword>
<comment type="caution">
    <text evidence="3">The sequence shown here is derived from an EMBL/GenBank/DDBJ whole genome shotgun (WGS) entry which is preliminary data.</text>
</comment>
<feature type="transmembrane region" description="Helical" evidence="2">
    <location>
        <begin position="226"/>
        <end position="248"/>
    </location>
</feature>
<evidence type="ECO:0000313" key="3">
    <source>
        <dbReference type="EMBL" id="KPA38309.1"/>
    </source>
</evidence>
<reference evidence="3" key="1">
    <citation type="submission" date="2015-04" db="EMBL/GenBank/DDBJ databases">
        <title>The draft genome sequence of Fusarium langsethiae, a T-2/HT-2 mycotoxin producer.</title>
        <authorList>
            <person name="Lysoe E."/>
            <person name="Divon H.H."/>
            <person name="Terzi V."/>
            <person name="Orru L."/>
            <person name="Lamontanara A."/>
            <person name="Kolseth A.-K."/>
            <person name="Frandsen R.J."/>
            <person name="Nielsen K."/>
            <person name="Thrane U."/>
        </authorList>
    </citation>
    <scope>NUCLEOTIDE SEQUENCE [LARGE SCALE GENOMIC DNA]</scope>
    <source>
        <strain evidence="3">Fl201059</strain>
    </source>
</reference>
<feature type="compositionally biased region" description="Polar residues" evidence="1">
    <location>
        <begin position="189"/>
        <end position="211"/>
    </location>
</feature>
<dbReference type="Proteomes" id="UP000037904">
    <property type="component" value="Unassembled WGS sequence"/>
</dbReference>
<keyword evidence="4" id="KW-1185">Reference proteome</keyword>
<feature type="region of interest" description="Disordered" evidence="1">
    <location>
        <begin position="180"/>
        <end position="218"/>
    </location>
</feature>
<evidence type="ECO:0000256" key="1">
    <source>
        <dbReference type="SAM" id="MobiDB-lite"/>
    </source>
</evidence>
<evidence type="ECO:0000256" key="2">
    <source>
        <dbReference type="SAM" id="Phobius"/>
    </source>
</evidence>
<evidence type="ECO:0000313" key="4">
    <source>
        <dbReference type="Proteomes" id="UP000037904"/>
    </source>
</evidence>
<keyword evidence="2" id="KW-0472">Membrane</keyword>
<keyword evidence="2" id="KW-0812">Transmembrane</keyword>
<name>A0A0M9ERC2_FUSLA</name>
<accession>A0A0M9ERC2</accession>
<protein>
    <submittedName>
        <fullName evidence="3">Uncharacterized protein</fullName>
    </submittedName>
</protein>